<feature type="region of interest" description="Disordered" evidence="1">
    <location>
        <begin position="1"/>
        <end position="46"/>
    </location>
</feature>
<dbReference type="EMBL" id="JACVVK020000077">
    <property type="protein sequence ID" value="KAK7495187.1"/>
    <property type="molecule type" value="Genomic_DNA"/>
</dbReference>
<gene>
    <name evidence="2" type="ORF">BaRGS_00013597</name>
</gene>
<sequence length="274" mass="30604">MASKTTKDLLRRMAPKTVVSPPEKPSKLSPAARQSRRRQQQRDYARRRVFLGKEFPRWKRLAKDLDMPEGGRGDVSLATLLLNMYDSATPTRMTDFSMIETDIAEEQEYSLEGTADQDSDSATEMDSTQDDSEGNDVEVPVFFRTERRADQTTTTATESHERRLDRDSVSPDLHRACIKVEPNETVTHGVGSRQGDAKVDCGVAPDIKVPDNCPPFQIKIEPPDAEVESIGVKQVSSFREIDGACTAAEQDNKQFVTFCARVPCQSSSVDRQDT</sequence>
<feature type="region of interest" description="Disordered" evidence="1">
    <location>
        <begin position="111"/>
        <end position="168"/>
    </location>
</feature>
<reference evidence="2 3" key="1">
    <citation type="journal article" date="2023" name="Sci. Data">
        <title>Genome assembly of the Korean intertidal mud-creeper Batillaria attramentaria.</title>
        <authorList>
            <person name="Patra A.K."/>
            <person name="Ho P.T."/>
            <person name="Jun S."/>
            <person name="Lee S.J."/>
            <person name="Kim Y."/>
            <person name="Won Y.J."/>
        </authorList>
    </citation>
    <scope>NUCLEOTIDE SEQUENCE [LARGE SCALE GENOMIC DNA]</scope>
    <source>
        <strain evidence="2">Wonlab-2016</strain>
    </source>
</reference>
<dbReference type="AlphaFoldDB" id="A0ABD0L749"/>
<feature type="compositionally biased region" description="Acidic residues" evidence="1">
    <location>
        <begin position="111"/>
        <end position="136"/>
    </location>
</feature>
<organism evidence="2 3">
    <name type="scientific">Batillaria attramentaria</name>
    <dbReference type="NCBI Taxonomy" id="370345"/>
    <lineage>
        <taxon>Eukaryota</taxon>
        <taxon>Metazoa</taxon>
        <taxon>Spiralia</taxon>
        <taxon>Lophotrochozoa</taxon>
        <taxon>Mollusca</taxon>
        <taxon>Gastropoda</taxon>
        <taxon>Caenogastropoda</taxon>
        <taxon>Sorbeoconcha</taxon>
        <taxon>Cerithioidea</taxon>
        <taxon>Batillariidae</taxon>
        <taxon>Batillaria</taxon>
    </lineage>
</organism>
<comment type="caution">
    <text evidence="2">The sequence shown here is derived from an EMBL/GenBank/DDBJ whole genome shotgun (WGS) entry which is preliminary data.</text>
</comment>
<dbReference type="Proteomes" id="UP001519460">
    <property type="component" value="Unassembled WGS sequence"/>
</dbReference>
<evidence type="ECO:0000313" key="3">
    <source>
        <dbReference type="Proteomes" id="UP001519460"/>
    </source>
</evidence>
<evidence type="ECO:0000313" key="2">
    <source>
        <dbReference type="EMBL" id="KAK7495187.1"/>
    </source>
</evidence>
<evidence type="ECO:0000256" key="1">
    <source>
        <dbReference type="SAM" id="MobiDB-lite"/>
    </source>
</evidence>
<feature type="compositionally biased region" description="Basic and acidic residues" evidence="1">
    <location>
        <begin position="158"/>
        <end position="168"/>
    </location>
</feature>
<proteinExistence type="predicted"/>
<keyword evidence="3" id="KW-1185">Reference proteome</keyword>
<feature type="compositionally biased region" description="Basic and acidic residues" evidence="1">
    <location>
        <begin position="1"/>
        <end position="11"/>
    </location>
</feature>
<accession>A0ABD0L749</accession>
<feature type="non-terminal residue" evidence="2">
    <location>
        <position position="274"/>
    </location>
</feature>
<protein>
    <submittedName>
        <fullName evidence="2">Uncharacterized protein</fullName>
    </submittedName>
</protein>
<name>A0ABD0L749_9CAEN</name>